<evidence type="ECO:0000313" key="1">
    <source>
        <dbReference type="EMBL" id="TDV40755.1"/>
    </source>
</evidence>
<name>A0A4R7UYY8_9PSEU</name>
<proteinExistence type="predicted"/>
<protein>
    <submittedName>
        <fullName evidence="1">Uncharacterized protein</fullName>
    </submittedName>
</protein>
<sequence>MTRTKVLKPLAASFALTKSAGGLTVYWSGEWRDRYGLAPVYVNLLAPSTGRLAVARFEFKHRNESGTGYDTARSDVVARMPRHEPATHLDIETARPLWAVRVVFRRDEAPAWHTKWIYNPYF</sequence>
<evidence type="ECO:0000313" key="2">
    <source>
        <dbReference type="Proteomes" id="UP000294927"/>
    </source>
</evidence>
<gene>
    <name evidence="1" type="ORF">CLV71_122145</name>
</gene>
<dbReference type="RefSeq" id="WP_133908180.1">
    <property type="nucleotide sequence ID" value="NZ_SOCP01000022.1"/>
</dbReference>
<dbReference type="AlphaFoldDB" id="A0A4R7UYY8"/>
<dbReference type="Proteomes" id="UP000294927">
    <property type="component" value="Unassembled WGS sequence"/>
</dbReference>
<accession>A0A4R7UYY8</accession>
<keyword evidence="2" id="KW-1185">Reference proteome</keyword>
<reference evidence="1 2" key="1">
    <citation type="submission" date="2019-03" db="EMBL/GenBank/DDBJ databases">
        <title>Genomic Encyclopedia of Archaeal and Bacterial Type Strains, Phase II (KMG-II): from individual species to whole genera.</title>
        <authorList>
            <person name="Goeker M."/>
        </authorList>
    </citation>
    <scope>NUCLEOTIDE SEQUENCE [LARGE SCALE GENOMIC DNA]</scope>
    <source>
        <strain evidence="1 2">DSM 45499</strain>
    </source>
</reference>
<organism evidence="1 2">
    <name type="scientific">Actinophytocola oryzae</name>
    <dbReference type="NCBI Taxonomy" id="502181"/>
    <lineage>
        <taxon>Bacteria</taxon>
        <taxon>Bacillati</taxon>
        <taxon>Actinomycetota</taxon>
        <taxon>Actinomycetes</taxon>
        <taxon>Pseudonocardiales</taxon>
        <taxon>Pseudonocardiaceae</taxon>
    </lineage>
</organism>
<dbReference type="EMBL" id="SOCP01000022">
    <property type="protein sequence ID" value="TDV40755.1"/>
    <property type="molecule type" value="Genomic_DNA"/>
</dbReference>
<comment type="caution">
    <text evidence="1">The sequence shown here is derived from an EMBL/GenBank/DDBJ whole genome shotgun (WGS) entry which is preliminary data.</text>
</comment>